<comment type="subcellular location">
    <subcellularLocation>
        <location evidence="1">Membrane</location>
    </subcellularLocation>
    <subcellularLocation>
        <location evidence="2">Secreted</location>
    </subcellularLocation>
</comment>
<comment type="similarity">
    <text evidence="3">Belongs to the complement C6/C7/C8/C9 family.</text>
</comment>
<keyword evidence="8" id="KW-0732">Signal</keyword>
<evidence type="ECO:0000313" key="12">
    <source>
        <dbReference type="Proteomes" id="UP001557470"/>
    </source>
</evidence>
<reference evidence="11 12" key="1">
    <citation type="submission" date="2024-06" db="EMBL/GenBank/DDBJ databases">
        <authorList>
            <person name="Pan Q."/>
            <person name="Wen M."/>
            <person name="Jouanno E."/>
            <person name="Zahm M."/>
            <person name="Klopp C."/>
            <person name="Cabau C."/>
            <person name="Louis A."/>
            <person name="Berthelot C."/>
            <person name="Parey E."/>
            <person name="Roest Crollius H."/>
            <person name="Montfort J."/>
            <person name="Robinson-Rechavi M."/>
            <person name="Bouchez O."/>
            <person name="Lampietro C."/>
            <person name="Lopez Roques C."/>
            <person name="Donnadieu C."/>
            <person name="Postlethwait J."/>
            <person name="Bobe J."/>
            <person name="Verreycken H."/>
            <person name="Guiguen Y."/>
        </authorList>
    </citation>
    <scope>NUCLEOTIDE SEQUENCE [LARGE SCALE GENOMIC DNA]</scope>
    <source>
        <strain evidence="11">Up_M1</strain>
        <tissue evidence="11">Testis</tissue>
    </source>
</reference>
<evidence type="ECO:0000256" key="3">
    <source>
        <dbReference type="ARBA" id="ARBA00009214"/>
    </source>
</evidence>
<dbReference type="PROSITE" id="PS50004">
    <property type="entry name" value="C2"/>
    <property type="match status" value="1"/>
</dbReference>
<evidence type="ECO:0000259" key="9">
    <source>
        <dbReference type="PROSITE" id="PS50004"/>
    </source>
</evidence>
<dbReference type="GO" id="GO:0005576">
    <property type="term" value="C:extracellular region"/>
    <property type="evidence" value="ECO:0007669"/>
    <property type="project" value="UniProtKB-SubCell"/>
</dbReference>
<evidence type="ECO:0008006" key="13">
    <source>
        <dbReference type="Google" id="ProtNLM"/>
    </source>
</evidence>
<dbReference type="EMBL" id="JAGEUA010000001">
    <property type="protein sequence ID" value="KAL1021225.1"/>
    <property type="molecule type" value="Genomic_DNA"/>
</dbReference>
<feature type="chain" id="PRO_5044743636" description="Perforin-1-like" evidence="8">
    <location>
        <begin position="27"/>
        <end position="521"/>
    </location>
</feature>
<dbReference type="Pfam" id="PF01823">
    <property type="entry name" value="MACPF"/>
    <property type="match status" value="1"/>
</dbReference>
<feature type="domain" description="C2" evidence="9">
    <location>
        <begin position="379"/>
        <end position="500"/>
    </location>
</feature>
<keyword evidence="4" id="KW-0964">Secreted</keyword>
<keyword evidence="6" id="KW-0472">Membrane</keyword>
<keyword evidence="7" id="KW-1015">Disulfide bond</keyword>
<keyword evidence="12" id="KW-1185">Reference proteome</keyword>
<dbReference type="SUPFAM" id="SSF49562">
    <property type="entry name" value="C2 domain (Calcium/lipid-binding domain, CaLB)"/>
    <property type="match status" value="1"/>
</dbReference>
<dbReference type="InterPro" id="IPR035892">
    <property type="entry name" value="C2_domain_sf"/>
</dbReference>
<dbReference type="SMART" id="SM00239">
    <property type="entry name" value="C2"/>
    <property type="match status" value="1"/>
</dbReference>
<evidence type="ECO:0000256" key="7">
    <source>
        <dbReference type="ARBA" id="ARBA00023157"/>
    </source>
</evidence>
<dbReference type="InterPro" id="IPR020864">
    <property type="entry name" value="MACPF"/>
</dbReference>
<dbReference type="Pfam" id="PF00168">
    <property type="entry name" value="C2"/>
    <property type="match status" value="1"/>
</dbReference>
<evidence type="ECO:0000256" key="5">
    <source>
        <dbReference type="ARBA" id="ARBA00022852"/>
    </source>
</evidence>
<dbReference type="InterPro" id="IPR052784">
    <property type="entry name" value="Perforin-1_pore-forming"/>
</dbReference>
<dbReference type="Gene3D" id="2.60.40.150">
    <property type="entry name" value="C2 domain"/>
    <property type="match status" value="1"/>
</dbReference>
<comment type="caution">
    <text evidence="11">The sequence shown here is derived from an EMBL/GenBank/DDBJ whole genome shotgun (WGS) entry which is preliminary data.</text>
</comment>
<name>A0ABD0XZI4_UMBPY</name>
<evidence type="ECO:0000259" key="10">
    <source>
        <dbReference type="PROSITE" id="PS51412"/>
    </source>
</evidence>
<evidence type="ECO:0000256" key="8">
    <source>
        <dbReference type="SAM" id="SignalP"/>
    </source>
</evidence>
<gene>
    <name evidence="11" type="ORF">UPYG_G00010380</name>
</gene>
<dbReference type="GO" id="GO:0031640">
    <property type="term" value="P:killing of cells of another organism"/>
    <property type="evidence" value="ECO:0007669"/>
    <property type="project" value="UniProtKB-KW"/>
</dbReference>
<feature type="domain" description="MACPF" evidence="10">
    <location>
        <begin position="35"/>
        <end position="381"/>
    </location>
</feature>
<dbReference type="InterPro" id="IPR000008">
    <property type="entry name" value="C2_dom"/>
</dbReference>
<keyword evidence="5" id="KW-0204">Cytolysis</keyword>
<dbReference type="AlphaFoldDB" id="A0ABD0XZI4"/>
<evidence type="ECO:0000256" key="1">
    <source>
        <dbReference type="ARBA" id="ARBA00004370"/>
    </source>
</evidence>
<proteinExistence type="inferred from homology"/>
<organism evidence="11 12">
    <name type="scientific">Umbra pygmaea</name>
    <name type="common">Eastern mudminnow</name>
    <dbReference type="NCBI Taxonomy" id="75934"/>
    <lineage>
        <taxon>Eukaryota</taxon>
        <taxon>Metazoa</taxon>
        <taxon>Chordata</taxon>
        <taxon>Craniata</taxon>
        <taxon>Vertebrata</taxon>
        <taxon>Euteleostomi</taxon>
        <taxon>Actinopterygii</taxon>
        <taxon>Neopterygii</taxon>
        <taxon>Teleostei</taxon>
        <taxon>Protacanthopterygii</taxon>
        <taxon>Esociformes</taxon>
        <taxon>Umbridae</taxon>
        <taxon>Umbra</taxon>
    </lineage>
</organism>
<evidence type="ECO:0000256" key="4">
    <source>
        <dbReference type="ARBA" id="ARBA00022525"/>
    </source>
</evidence>
<dbReference type="InterPro" id="IPR020863">
    <property type="entry name" value="MACPF_CS"/>
</dbReference>
<dbReference type="PANTHER" id="PTHR46096">
    <property type="entry name" value="PERFORIN-1"/>
    <property type="match status" value="1"/>
</dbReference>
<evidence type="ECO:0000256" key="2">
    <source>
        <dbReference type="ARBA" id="ARBA00004613"/>
    </source>
</evidence>
<dbReference type="GO" id="GO:0016020">
    <property type="term" value="C:membrane"/>
    <property type="evidence" value="ECO:0007669"/>
    <property type="project" value="UniProtKB-SubCell"/>
</dbReference>
<sequence>MMPSLCEAPLVCICLLLLSWSPLGICQVSHCRQGTPQECMDASFVPGHSIMGRGIDVVTLQLKEACVIDSQSYLTSTTNSCTLCENPLMGNRFEKLPISVQDWSVTHSCRLGLSSSTFSSVSSLVGRVSVVQNDWKTAVGLAGFTGLQLEGSQSPVSVFASARAKNDKSLFALQEFSCSHYSYRLFSHLPLQRDFLQEVLSLPQRLNSSSLPMYRRFIATYGTHYIPQATLGGSLKWVTSVRTCLASLNKVSVNEVRACVHDGLSVGLGLLDPSALSDRCTAILRNQDREAGYSQGFLNHMTQVTGGDGWQGQVSMFKNDSIGFHNWLSSIQVNPDVVSFSLLPLHVLVTDVNISANLQSAVRQYIKGNGISQTPQRPSCKGPNLTGQCCPIHTRRGRLQVNVINAWGLKGDPTGGTEGYVKLWYGSDYKQTHWIKSNNNPHWNSHFDYGNVHTGQRLKLEVWDKDVKYDDHLGGCSLNLVNGNHYHTCGLNRGGFAFSYSLVCDNHLTGTQCNQYKPSLS</sequence>
<dbReference type="SMART" id="SM00457">
    <property type="entry name" value="MACPF"/>
    <property type="match status" value="1"/>
</dbReference>
<dbReference type="PROSITE" id="PS00279">
    <property type="entry name" value="MACPF_1"/>
    <property type="match status" value="1"/>
</dbReference>
<dbReference type="Proteomes" id="UP001557470">
    <property type="component" value="Unassembled WGS sequence"/>
</dbReference>
<dbReference type="PROSITE" id="PS51412">
    <property type="entry name" value="MACPF_2"/>
    <property type="match status" value="1"/>
</dbReference>
<evidence type="ECO:0000313" key="11">
    <source>
        <dbReference type="EMBL" id="KAL1021225.1"/>
    </source>
</evidence>
<accession>A0ABD0XZI4</accession>
<dbReference type="PANTHER" id="PTHR46096:SF1">
    <property type="entry name" value="PERFORIN 1.5"/>
    <property type="match status" value="1"/>
</dbReference>
<feature type="signal peptide" evidence="8">
    <location>
        <begin position="1"/>
        <end position="26"/>
    </location>
</feature>
<evidence type="ECO:0000256" key="6">
    <source>
        <dbReference type="ARBA" id="ARBA00023136"/>
    </source>
</evidence>
<protein>
    <recommendedName>
        <fullName evidence="13">Perforin-1-like</fullName>
    </recommendedName>
</protein>